<dbReference type="PANTHER" id="PTHR32063:SF19">
    <property type="entry name" value="CATION EFFLUX SYSTEM PROTEIN CUSA"/>
    <property type="match status" value="1"/>
</dbReference>
<keyword evidence="4" id="KW-1003">Cell membrane</keyword>
<feature type="transmembrane region" description="Helical" evidence="8">
    <location>
        <begin position="861"/>
        <end position="882"/>
    </location>
</feature>
<name>A0A931J353_9BURK</name>
<dbReference type="PRINTS" id="PR00702">
    <property type="entry name" value="ACRIFLAVINRP"/>
</dbReference>
<dbReference type="SUPFAM" id="SSF82693">
    <property type="entry name" value="Multidrug efflux transporter AcrB pore domain, PN1, PN2, PC1 and PC2 subdomains"/>
    <property type="match status" value="2"/>
</dbReference>
<evidence type="ECO:0000256" key="3">
    <source>
        <dbReference type="ARBA" id="ARBA00022448"/>
    </source>
</evidence>
<feature type="transmembrane region" description="Helical" evidence="8">
    <location>
        <begin position="438"/>
        <end position="457"/>
    </location>
</feature>
<dbReference type="EMBL" id="JAEDAK010000014">
    <property type="protein sequence ID" value="MBH9578691.1"/>
    <property type="molecule type" value="Genomic_DNA"/>
</dbReference>
<dbReference type="GO" id="GO:0005886">
    <property type="term" value="C:plasma membrane"/>
    <property type="evidence" value="ECO:0007669"/>
    <property type="project" value="UniProtKB-SubCell"/>
</dbReference>
<comment type="similarity">
    <text evidence="2">Belongs to the resistance-nodulation-cell division (RND) (TC 2.A.6) family.</text>
</comment>
<dbReference type="GO" id="GO:0008324">
    <property type="term" value="F:monoatomic cation transmembrane transporter activity"/>
    <property type="evidence" value="ECO:0007669"/>
    <property type="project" value="InterPro"/>
</dbReference>
<dbReference type="Gene3D" id="3.30.70.1440">
    <property type="entry name" value="Multidrug efflux transporter AcrB pore domain"/>
    <property type="match status" value="1"/>
</dbReference>
<keyword evidence="5 8" id="KW-0812">Transmembrane</keyword>
<feature type="transmembrane region" description="Helical" evidence="8">
    <location>
        <begin position="889"/>
        <end position="909"/>
    </location>
</feature>
<feature type="transmembrane region" description="Helical" evidence="8">
    <location>
        <begin position="389"/>
        <end position="410"/>
    </location>
</feature>
<feature type="transmembrane region" description="Helical" evidence="8">
    <location>
        <begin position="477"/>
        <end position="497"/>
    </location>
</feature>
<evidence type="ECO:0000313" key="9">
    <source>
        <dbReference type="EMBL" id="MBH9578691.1"/>
    </source>
</evidence>
<organism evidence="9 10">
    <name type="scientific">Inhella proteolytica</name>
    <dbReference type="NCBI Taxonomy" id="2795029"/>
    <lineage>
        <taxon>Bacteria</taxon>
        <taxon>Pseudomonadati</taxon>
        <taxon>Pseudomonadota</taxon>
        <taxon>Betaproteobacteria</taxon>
        <taxon>Burkholderiales</taxon>
        <taxon>Sphaerotilaceae</taxon>
        <taxon>Inhella</taxon>
    </lineage>
</organism>
<dbReference type="Gene3D" id="3.30.70.1430">
    <property type="entry name" value="Multidrug efflux transporter AcrB pore domain"/>
    <property type="match status" value="2"/>
</dbReference>
<reference evidence="9" key="1">
    <citation type="submission" date="2020-12" db="EMBL/GenBank/DDBJ databases">
        <title>The genome sequence of Inhella sp. 1Y17.</title>
        <authorList>
            <person name="Liu Y."/>
        </authorList>
    </citation>
    <scope>NUCLEOTIDE SEQUENCE</scope>
    <source>
        <strain evidence="9">1Y17</strain>
    </source>
</reference>
<dbReference type="InterPro" id="IPR027463">
    <property type="entry name" value="AcrB_DN_DC_subdom"/>
</dbReference>
<dbReference type="PANTHER" id="PTHR32063">
    <property type="match status" value="1"/>
</dbReference>
<keyword evidence="3" id="KW-0813">Transport</keyword>
<dbReference type="NCBIfam" id="TIGR00914">
    <property type="entry name" value="2A0601"/>
    <property type="match status" value="1"/>
</dbReference>
<dbReference type="SUPFAM" id="SSF82714">
    <property type="entry name" value="Multidrug efflux transporter AcrB TolC docking domain, DN and DC subdomains"/>
    <property type="match status" value="2"/>
</dbReference>
<feature type="transmembrane region" description="Helical" evidence="8">
    <location>
        <begin position="1001"/>
        <end position="1026"/>
    </location>
</feature>
<comment type="caution">
    <text evidence="9">The sequence shown here is derived from an EMBL/GenBank/DDBJ whole genome shotgun (WGS) entry which is preliminary data.</text>
</comment>
<dbReference type="Gene3D" id="1.20.1640.10">
    <property type="entry name" value="Multidrug efflux transporter AcrB transmembrane domain"/>
    <property type="match status" value="2"/>
</dbReference>
<keyword evidence="10" id="KW-1185">Reference proteome</keyword>
<gene>
    <name evidence="9" type="ORF">I7X39_17500</name>
</gene>
<dbReference type="InterPro" id="IPR001036">
    <property type="entry name" value="Acrflvin-R"/>
</dbReference>
<feature type="transmembrane region" description="Helical" evidence="8">
    <location>
        <begin position="977"/>
        <end position="995"/>
    </location>
</feature>
<dbReference type="Proteomes" id="UP000613266">
    <property type="component" value="Unassembled WGS sequence"/>
</dbReference>
<evidence type="ECO:0000256" key="5">
    <source>
        <dbReference type="ARBA" id="ARBA00022692"/>
    </source>
</evidence>
<dbReference type="Gene3D" id="3.30.2090.10">
    <property type="entry name" value="Multidrug efflux transporter AcrB TolC docking domain, DN and DC subdomains"/>
    <property type="match status" value="2"/>
</dbReference>
<accession>A0A931J353</accession>
<feature type="transmembrane region" description="Helical" evidence="8">
    <location>
        <begin position="530"/>
        <end position="547"/>
    </location>
</feature>
<keyword evidence="6 8" id="KW-1133">Transmembrane helix</keyword>
<evidence type="ECO:0000256" key="2">
    <source>
        <dbReference type="ARBA" id="ARBA00010942"/>
    </source>
</evidence>
<keyword evidence="7 8" id="KW-0472">Membrane</keyword>
<evidence type="ECO:0000256" key="8">
    <source>
        <dbReference type="SAM" id="Phobius"/>
    </source>
</evidence>
<evidence type="ECO:0000313" key="10">
    <source>
        <dbReference type="Proteomes" id="UP000613266"/>
    </source>
</evidence>
<dbReference type="GO" id="GO:0042910">
    <property type="term" value="F:xenobiotic transmembrane transporter activity"/>
    <property type="evidence" value="ECO:0007669"/>
    <property type="project" value="TreeGrafter"/>
</dbReference>
<sequence length="1046" mass="111324">MIAGLIEASIQHRRWVLAACALALLLMAALAWRVKLDALPDLSETQVVLKARLEGATPTLVEDQLTYPLTTELLGLPGAQTVRGFSMFGEAFVYVVFGEDVRPEQARARVLERLPSLGARLPAAASVVLGPDASGTGWIYQYALTSQGGPGLDALRVLQDTQLRPELQAVPGVAEVATFGGAPRQLQIELLPERMGVLGVTAEDLMRAVRGANRAVGGGALELGRQRFLVSADARLQPDDDWRDLPVKTLEDGTALRLGQVARVRIGPGPVEGVGALSGQGEVVGGIVVMRQGANAYEVLQRVQERVAHLRERLPAGVALVETYNRAGLIERAVRSLGLRLAEEALVVGLVCALFLGRLRSALVALVTLPLGLLAALALLQAQGVTANVMSLGGLAIAIGAMIDASVVMVETLHRRLEAAGRSAVSHWALVAASAREVGPALFFSLLIITVSFLPVFSLQGAEGRLFSPLALTKTYAMAAAAALSITLVPVLMGLFVRGPVQRERRNPLNRLLRRAYRPALRLALNHPRWALGLALAVALSAVLPLQRMGTEFMPPLDEGDLLYMPTTLPSVSVEQAKELLRRTNALIAAQPEVALVHGKAGRSDSATDPAPLSMIESVIVLKPRAEWPEPISTQALMQRLQQQVRLAGLSNAWGFPIRTRIDMLSTGVKTPLALKLTGDDPVRLQALAERAEQQLAQVPGVASALTERTQQGRYLRIELDRPRAQALGVEVGELADLVQGPLGGMPFDVLSVGRERLEVVLRYPQATRQSAEAIGHIRLRGQVGGEVLLSQVARIRLSDGPSEVRSDNARPVAYVLLTLGEDDAGSVLRRAEPVLQALALPPGYAASWVGQHLRLKEARWRLLAISTATLLAVAGLLYLHFRCAARAGVVLASLPIAVAGGLWLSHALGFKASFATIVGLIALAGVAAEFCVVMLLYLDQAVAARRAAGWALTPQCLRAAVLQGALLRLRPKTMTAAVIVGGLLPMLLTEGVGVEVMSRIAAPMVGGMLTAPLFSLLVLPSLYVWAISRKAGAPRTSLQLQGSAA</sequence>
<proteinExistence type="inferred from homology"/>
<dbReference type="SUPFAM" id="SSF82866">
    <property type="entry name" value="Multidrug efflux transporter AcrB transmembrane domain"/>
    <property type="match status" value="2"/>
</dbReference>
<protein>
    <submittedName>
        <fullName evidence="9">Efflux RND transporter permease subunit</fullName>
    </submittedName>
</protein>
<evidence type="ECO:0000256" key="7">
    <source>
        <dbReference type="ARBA" id="ARBA00023136"/>
    </source>
</evidence>
<comment type="subcellular location">
    <subcellularLocation>
        <location evidence="1">Cell membrane</location>
        <topology evidence="1">Multi-pass membrane protein</topology>
    </subcellularLocation>
</comment>
<feature type="transmembrane region" description="Helical" evidence="8">
    <location>
        <begin position="915"/>
        <end position="939"/>
    </location>
</feature>
<dbReference type="InterPro" id="IPR004763">
    <property type="entry name" value="CusA-like"/>
</dbReference>
<evidence type="ECO:0000256" key="1">
    <source>
        <dbReference type="ARBA" id="ARBA00004651"/>
    </source>
</evidence>
<dbReference type="Pfam" id="PF00873">
    <property type="entry name" value="ACR_tran"/>
    <property type="match status" value="1"/>
</dbReference>
<evidence type="ECO:0000256" key="6">
    <source>
        <dbReference type="ARBA" id="ARBA00022989"/>
    </source>
</evidence>
<evidence type="ECO:0000256" key="4">
    <source>
        <dbReference type="ARBA" id="ARBA00022475"/>
    </source>
</evidence>
<dbReference type="Gene3D" id="3.30.70.1320">
    <property type="entry name" value="Multidrug efflux transporter AcrB pore domain like"/>
    <property type="match status" value="1"/>
</dbReference>
<dbReference type="AlphaFoldDB" id="A0A931J353"/>
<feature type="transmembrane region" description="Helical" evidence="8">
    <location>
        <begin position="363"/>
        <end position="383"/>
    </location>
</feature>